<reference evidence="6 7" key="1">
    <citation type="submission" date="2024-11" db="EMBL/GenBank/DDBJ databases">
        <title>Chromosome-level genome assembly of the freshwater bivalve Anodonta woodiana.</title>
        <authorList>
            <person name="Chen X."/>
        </authorList>
    </citation>
    <scope>NUCLEOTIDE SEQUENCE [LARGE SCALE GENOMIC DNA]</scope>
    <source>
        <strain evidence="6">MN2024</strain>
        <tissue evidence="6">Gills</tissue>
    </source>
</reference>
<keyword evidence="7" id="KW-1185">Reference proteome</keyword>
<dbReference type="GO" id="GO:0005813">
    <property type="term" value="C:centrosome"/>
    <property type="evidence" value="ECO:0007669"/>
    <property type="project" value="UniProtKB-SubCell"/>
</dbReference>
<dbReference type="PANTHER" id="PTHR18905">
    <property type="entry name" value="NINEIN"/>
    <property type="match status" value="1"/>
</dbReference>
<dbReference type="Proteomes" id="UP001634394">
    <property type="component" value="Unassembled WGS sequence"/>
</dbReference>
<dbReference type="SUPFAM" id="SSF47473">
    <property type="entry name" value="EF-hand"/>
    <property type="match status" value="1"/>
</dbReference>
<dbReference type="AlphaFoldDB" id="A0ABD3WJX4"/>
<dbReference type="PANTHER" id="PTHR18905:SF13">
    <property type="entry name" value="NON-CENTROSOMAL MICROTUBULE ARRAY"/>
    <property type="match status" value="1"/>
</dbReference>
<dbReference type="InterPro" id="IPR011992">
    <property type="entry name" value="EF-hand-dom_pair"/>
</dbReference>
<comment type="subcellular location">
    <subcellularLocation>
        <location evidence="1">Cytoplasm</location>
        <location evidence="1">Cytoskeleton</location>
        <location evidence="1">Microtubule organizing center</location>
        <location evidence="1">Centrosome</location>
    </subcellularLocation>
</comment>
<keyword evidence="3" id="KW-0597">Phosphoprotein</keyword>
<evidence type="ECO:0000256" key="3">
    <source>
        <dbReference type="ARBA" id="ARBA00022553"/>
    </source>
</evidence>
<organism evidence="6 7">
    <name type="scientific">Sinanodonta woodiana</name>
    <name type="common">Chinese pond mussel</name>
    <name type="synonym">Anodonta woodiana</name>
    <dbReference type="NCBI Taxonomy" id="1069815"/>
    <lineage>
        <taxon>Eukaryota</taxon>
        <taxon>Metazoa</taxon>
        <taxon>Spiralia</taxon>
        <taxon>Lophotrochozoa</taxon>
        <taxon>Mollusca</taxon>
        <taxon>Bivalvia</taxon>
        <taxon>Autobranchia</taxon>
        <taxon>Heteroconchia</taxon>
        <taxon>Palaeoheterodonta</taxon>
        <taxon>Unionida</taxon>
        <taxon>Unionoidea</taxon>
        <taxon>Unionidae</taxon>
        <taxon>Unioninae</taxon>
        <taxon>Sinanodonta</taxon>
    </lineage>
</organism>
<accession>A0ABD3WJX4</accession>
<feature type="compositionally biased region" description="Acidic residues" evidence="5">
    <location>
        <begin position="88"/>
        <end position="109"/>
    </location>
</feature>
<feature type="compositionally biased region" description="Polar residues" evidence="5">
    <location>
        <begin position="181"/>
        <end position="193"/>
    </location>
</feature>
<evidence type="ECO:0000256" key="5">
    <source>
        <dbReference type="SAM" id="MobiDB-lite"/>
    </source>
</evidence>
<feature type="compositionally biased region" description="Basic and acidic residues" evidence="5">
    <location>
        <begin position="115"/>
        <end position="126"/>
    </location>
</feature>
<protein>
    <recommendedName>
        <fullName evidence="8">Ninein</fullName>
    </recommendedName>
</protein>
<evidence type="ECO:0000256" key="1">
    <source>
        <dbReference type="ARBA" id="ARBA00004300"/>
    </source>
</evidence>
<dbReference type="Gene3D" id="1.10.238.10">
    <property type="entry name" value="EF-hand"/>
    <property type="match status" value="1"/>
</dbReference>
<dbReference type="EMBL" id="JBJQND010000006">
    <property type="protein sequence ID" value="KAL3873037.1"/>
    <property type="molecule type" value="Genomic_DNA"/>
</dbReference>
<evidence type="ECO:0000313" key="6">
    <source>
        <dbReference type="EMBL" id="KAL3873037.1"/>
    </source>
</evidence>
<name>A0ABD3WJX4_SINWO</name>
<evidence type="ECO:0000313" key="7">
    <source>
        <dbReference type="Proteomes" id="UP001634394"/>
    </source>
</evidence>
<evidence type="ECO:0000256" key="2">
    <source>
        <dbReference type="ARBA" id="ARBA00022490"/>
    </source>
</evidence>
<evidence type="ECO:0000256" key="4">
    <source>
        <dbReference type="ARBA" id="ARBA00023212"/>
    </source>
</evidence>
<proteinExistence type="predicted"/>
<sequence length="220" mass="25180">MDDDDEGEMYIQQLHEVFDSCDLTGCGSLDRNGLLLLCNKLQLEEQAHLIIAGLLGEEQTGQLDFEEFKDLFLNILCETVVENPKRDEDEEEQEEEEGDMEEEEEEVEDPTPRINMHEDTSVIHHEVMPKYIKGNKIYGRRSRPIASDEFDSVTSQSEDEKKSPEPSVPRQKQKSRPYQGPISSSAESKQQLQFRPLLGSGLKGPWRKLLALVPFEGQEQ</sequence>
<gene>
    <name evidence="6" type="ORF">ACJMK2_036199</name>
</gene>
<feature type="region of interest" description="Disordered" evidence="5">
    <location>
        <begin position="143"/>
        <end position="202"/>
    </location>
</feature>
<comment type="caution">
    <text evidence="6">The sequence shown here is derived from an EMBL/GenBank/DDBJ whole genome shotgun (WGS) entry which is preliminary data.</text>
</comment>
<evidence type="ECO:0008006" key="8">
    <source>
        <dbReference type="Google" id="ProtNLM"/>
    </source>
</evidence>
<keyword evidence="4" id="KW-0206">Cytoskeleton</keyword>
<keyword evidence="2" id="KW-0963">Cytoplasm</keyword>
<feature type="region of interest" description="Disordered" evidence="5">
    <location>
        <begin position="83"/>
        <end position="126"/>
    </location>
</feature>